<accession>A0A0E0E910</accession>
<sequence length="110" mass="11821">MTWTWRLLLAERPRMAPPHPWEPRAEAAGVRHVRGTSCAVGPSLAAVVEEMVVAAAVVVSWLASRCACTDVTAAENGAGVLSSAAATTPQLQPCSTYFVRLRRRQQGRHG</sequence>
<evidence type="ECO:0000313" key="2">
    <source>
        <dbReference type="Proteomes" id="UP000008021"/>
    </source>
</evidence>
<dbReference type="Proteomes" id="UP000008021">
    <property type="component" value="Chromosome 7"/>
</dbReference>
<dbReference type="Gramene" id="OMERI07G05740.1">
    <property type="protein sequence ID" value="OMERI07G05740.1"/>
    <property type="gene ID" value="OMERI07G05740"/>
</dbReference>
<reference evidence="1" key="1">
    <citation type="submission" date="2015-04" db="UniProtKB">
        <authorList>
            <consortium name="EnsemblPlants"/>
        </authorList>
    </citation>
    <scope>IDENTIFICATION</scope>
</reference>
<dbReference type="HOGENOM" id="CLU_186359_0_0_1"/>
<keyword evidence="2" id="KW-1185">Reference proteome</keyword>
<organism evidence="1">
    <name type="scientific">Oryza meridionalis</name>
    <dbReference type="NCBI Taxonomy" id="40149"/>
    <lineage>
        <taxon>Eukaryota</taxon>
        <taxon>Viridiplantae</taxon>
        <taxon>Streptophyta</taxon>
        <taxon>Embryophyta</taxon>
        <taxon>Tracheophyta</taxon>
        <taxon>Spermatophyta</taxon>
        <taxon>Magnoliopsida</taxon>
        <taxon>Liliopsida</taxon>
        <taxon>Poales</taxon>
        <taxon>Poaceae</taxon>
        <taxon>BOP clade</taxon>
        <taxon>Oryzoideae</taxon>
        <taxon>Oryzeae</taxon>
        <taxon>Oryzinae</taxon>
        <taxon>Oryza</taxon>
    </lineage>
</organism>
<reference evidence="1" key="2">
    <citation type="submission" date="2018-05" db="EMBL/GenBank/DDBJ databases">
        <title>OmerRS3 (Oryza meridionalis Reference Sequence Version 3).</title>
        <authorList>
            <person name="Zhang J."/>
            <person name="Kudrna D."/>
            <person name="Lee S."/>
            <person name="Talag J."/>
            <person name="Welchert J."/>
            <person name="Wing R.A."/>
        </authorList>
    </citation>
    <scope>NUCLEOTIDE SEQUENCE [LARGE SCALE GENOMIC DNA]</scope>
    <source>
        <strain evidence="1">cv. OR44</strain>
    </source>
</reference>
<protein>
    <submittedName>
        <fullName evidence="1">Uncharacterized protein</fullName>
    </submittedName>
</protein>
<evidence type="ECO:0000313" key="1">
    <source>
        <dbReference type="EnsemblPlants" id="OMERI07G05740.1"/>
    </source>
</evidence>
<name>A0A0E0E910_9ORYZ</name>
<dbReference type="EnsemblPlants" id="OMERI07G05740.1">
    <property type="protein sequence ID" value="OMERI07G05740.1"/>
    <property type="gene ID" value="OMERI07G05740"/>
</dbReference>
<proteinExistence type="predicted"/>
<dbReference type="AlphaFoldDB" id="A0A0E0E910"/>